<dbReference type="OrthoDB" id="4033880at2759"/>
<feature type="region of interest" description="Disordered" evidence="1">
    <location>
        <begin position="414"/>
        <end position="487"/>
    </location>
</feature>
<reference evidence="4 5" key="3">
    <citation type="journal article" date="2017" name="G3 (Bethesda)">
        <title>Comparative analysis highlights variable genome content of wheat rusts and divergence of the mating loci.</title>
        <authorList>
            <person name="Cuomo C.A."/>
            <person name="Bakkeren G."/>
            <person name="Khalil H.B."/>
            <person name="Panwar V."/>
            <person name="Joly D."/>
            <person name="Linning R."/>
            <person name="Sakthikumar S."/>
            <person name="Song X."/>
            <person name="Adiconis X."/>
            <person name="Fan L."/>
            <person name="Goldberg J.M."/>
            <person name="Levin J.Z."/>
            <person name="Young S."/>
            <person name="Zeng Q."/>
            <person name="Anikster Y."/>
            <person name="Bruce M."/>
            <person name="Wang M."/>
            <person name="Yin C."/>
            <person name="McCallum B."/>
            <person name="Szabo L.J."/>
            <person name="Hulbert S."/>
            <person name="Chen X."/>
            <person name="Fellers J.P."/>
        </authorList>
    </citation>
    <scope>NUCLEOTIDE SEQUENCE</scope>
    <source>
        <strain evidence="4">isolate 1-1 / race 1 (BBBD)</strain>
        <strain evidence="5">Isolate 1-1 / race 1 (BBBD)</strain>
    </source>
</reference>
<feature type="compositionally biased region" description="Polar residues" evidence="1">
    <location>
        <begin position="440"/>
        <end position="449"/>
    </location>
</feature>
<dbReference type="GO" id="GO:0030276">
    <property type="term" value="F:clathrin binding"/>
    <property type="evidence" value="ECO:0007669"/>
    <property type="project" value="TreeGrafter"/>
</dbReference>
<dbReference type="InterPro" id="IPR008942">
    <property type="entry name" value="ENTH_VHS"/>
</dbReference>
<reference evidence="4" key="4">
    <citation type="submission" date="2025-05" db="UniProtKB">
        <authorList>
            <consortium name="EnsemblFungi"/>
        </authorList>
    </citation>
    <scope>IDENTIFICATION</scope>
    <source>
        <strain evidence="4">isolate 1-1 / race 1 (BBBD)</strain>
    </source>
</reference>
<evidence type="ECO:0000313" key="3">
    <source>
        <dbReference type="EMBL" id="OAV89901.1"/>
    </source>
</evidence>
<dbReference type="FunFam" id="1.25.40.90:FF:000006">
    <property type="entry name" value="Clathrin interactor 1"/>
    <property type="match status" value="1"/>
</dbReference>
<feature type="compositionally biased region" description="Basic and acidic residues" evidence="1">
    <location>
        <begin position="473"/>
        <end position="487"/>
    </location>
</feature>
<dbReference type="EnsemblFungi" id="PTTG_28500-t43_1">
    <property type="protein sequence ID" value="PTTG_28500-t43_1-p1"/>
    <property type="gene ID" value="PTTG_28500"/>
</dbReference>
<feature type="compositionally biased region" description="Low complexity" evidence="1">
    <location>
        <begin position="427"/>
        <end position="439"/>
    </location>
</feature>
<feature type="compositionally biased region" description="Polar residues" evidence="1">
    <location>
        <begin position="536"/>
        <end position="547"/>
    </location>
</feature>
<evidence type="ECO:0000313" key="5">
    <source>
        <dbReference type="Proteomes" id="UP000005240"/>
    </source>
</evidence>
<evidence type="ECO:0000313" key="4">
    <source>
        <dbReference type="EnsemblFungi" id="PTTG_28500-t43_1-p1"/>
    </source>
</evidence>
<dbReference type="SUPFAM" id="SSF48464">
    <property type="entry name" value="ENTH/VHS domain"/>
    <property type="match status" value="1"/>
</dbReference>
<protein>
    <submittedName>
        <fullName evidence="4">ENTH domain-containing protein</fullName>
    </submittedName>
</protein>
<feature type="domain" description="ENTH" evidence="2">
    <location>
        <begin position="67"/>
        <end position="199"/>
    </location>
</feature>
<accession>A0A180GB88</accession>
<dbReference type="AlphaFoldDB" id="A0A180GB88"/>
<dbReference type="Proteomes" id="UP000005240">
    <property type="component" value="Unassembled WGS sequence"/>
</dbReference>
<organism evidence="3">
    <name type="scientific">Puccinia triticina (isolate 1-1 / race 1 (BBBD))</name>
    <name type="common">Brown leaf rust fungus</name>
    <dbReference type="NCBI Taxonomy" id="630390"/>
    <lineage>
        <taxon>Eukaryota</taxon>
        <taxon>Fungi</taxon>
        <taxon>Dikarya</taxon>
        <taxon>Basidiomycota</taxon>
        <taxon>Pucciniomycotina</taxon>
        <taxon>Pucciniomycetes</taxon>
        <taxon>Pucciniales</taxon>
        <taxon>Pucciniaceae</taxon>
        <taxon>Puccinia</taxon>
    </lineage>
</organism>
<keyword evidence="5" id="KW-1185">Reference proteome</keyword>
<dbReference type="SMART" id="SM00273">
    <property type="entry name" value="ENTH"/>
    <property type="match status" value="1"/>
</dbReference>
<reference evidence="3" key="2">
    <citation type="submission" date="2016-05" db="EMBL/GenBank/DDBJ databases">
        <title>Comparative analysis highlights variable genome content of wheat rusts and divergence of the mating loci.</title>
        <authorList>
            <person name="Cuomo C.A."/>
            <person name="Bakkeren G."/>
            <person name="Szabo L."/>
            <person name="Khalil H."/>
            <person name="Joly D."/>
            <person name="Goldberg J."/>
            <person name="Young S."/>
            <person name="Zeng Q."/>
            <person name="Fellers J."/>
        </authorList>
    </citation>
    <scope>NUCLEOTIDE SEQUENCE [LARGE SCALE GENOMIC DNA]</scope>
    <source>
        <strain evidence="3">1-1 BBBD Race 1</strain>
    </source>
</reference>
<proteinExistence type="predicted"/>
<dbReference type="InterPro" id="IPR013809">
    <property type="entry name" value="ENTH"/>
</dbReference>
<dbReference type="Pfam" id="PF01417">
    <property type="entry name" value="ENTH"/>
    <property type="match status" value="1"/>
</dbReference>
<dbReference type="Gene3D" id="1.25.40.90">
    <property type="match status" value="1"/>
</dbReference>
<feature type="region of interest" description="Disordered" evidence="1">
    <location>
        <begin position="507"/>
        <end position="564"/>
    </location>
</feature>
<dbReference type="PANTHER" id="PTHR12276:SF110">
    <property type="entry name" value="EPSIN-1-RELATED"/>
    <property type="match status" value="1"/>
</dbReference>
<dbReference type="GO" id="GO:0007015">
    <property type="term" value="P:actin filament organization"/>
    <property type="evidence" value="ECO:0007669"/>
    <property type="project" value="TreeGrafter"/>
</dbReference>
<dbReference type="GO" id="GO:0006897">
    <property type="term" value="P:endocytosis"/>
    <property type="evidence" value="ECO:0007669"/>
    <property type="project" value="TreeGrafter"/>
</dbReference>
<dbReference type="STRING" id="630390.A0A180GB88"/>
<gene>
    <name evidence="3" type="ORF">PTTG_28500</name>
</gene>
<dbReference type="PROSITE" id="PS50942">
    <property type="entry name" value="ENTH"/>
    <property type="match status" value="1"/>
</dbReference>
<evidence type="ECO:0000256" key="1">
    <source>
        <dbReference type="SAM" id="MobiDB-lite"/>
    </source>
</evidence>
<dbReference type="GO" id="GO:0005768">
    <property type="term" value="C:endosome"/>
    <property type="evidence" value="ECO:0007669"/>
    <property type="project" value="TreeGrafter"/>
</dbReference>
<feature type="compositionally biased region" description="Basic and acidic residues" evidence="1">
    <location>
        <begin position="195"/>
        <end position="224"/>
    </location>
</feature>
<dbReference type="GO" id="GO:0030125">
    <property type="term" value="C:clathrin vesicle coat"/>
    <property type="evidence" value="ECO:0007669"/>
    <property type="project" value="TreeGrafter"/>
</dbReference>
<feature type="compositionally biased region" description="Polar residues" evidence="1">
    <location>
        <begin position="414"/>
        <end position="426"/>
    </location>
</feature>
<dbReference type="EMBL" id="ADAS02000115">
    <property type="protein sequence ID" value="OAV89901.1"/>
    <property type="molecule type" value="Genomic_DNA"/>
</dbReference>
<dbReference type="GO" id="GO:0005543">
    <property type="term" value="F:phospholipid binding"/>
    <property type="evidence" value="ECO:0007669"/>
    <property type="project" value="TreeGrafter"/>
</dbReference>
<name>A0A180GB88_PUCT1</name>
<dbReference type="PANTHER" id="PTHR12276">
    <property type="entry name" value="EPSIN/ENT-RELATED"/>
    <property type="match status" value="1"/>
</dbReference>
<dbReference type="GO" id="GO:0005886">
    <property type="term" value="C:plasma membrane"/>
    <property type="evidence" value="ECO:0007669"/>
    <property type="project" value="TreeGrafter"/>
</dbReference>
<reference evidence="3" key="1">
    <citation type="submission" date="2009-11" db="EMBL/GenBank/DDBJ databases">
        <authorList>
            <consortium name="The Broad Institute Genome Sequencing Platform"/>
            <person name="Ward D."/>
            <person name="Feldgarden M."/>
            <person name="Earl A."/>
            <person name="Young S.K."/>
            <person name="Zeng Q."/>
            <person name="Koehrsen M."/>
            <person name="Alvarado L."/>
            <person name="Berlin A."/>
            <person name="Bochicchio J."/>
            <person name="Borenstein D."/>
            <person name="Chapman S.B."/>
            <person name="Chen Z."/>
            <person name="Engels R."/>
            <person name="Freedman E."/>
            <person name="Gellesch M."/>
            <person name="Goldberg J."/>
            <person name="Griggs A."/>
            <person name="Gujja S."/>
            <person name="Heilman E."/>
            <person name="Heiman D."/>
            <person name="Hepburn T."/>
            <person name="Howarth C."/>
            <person name="Jen D."/>
            <person name="Larson L."/>
            <person name="Lewis B."/>
            <person name="Mehta T."/>
            <person name="Park D."/>
            <person name="Pearson M."/>
            <person name="Roberts A."/>
            <person name="Saif S."/>
            <person name="Shea T."/>
            <person name="Shenoy N."/>
            <person name="Sisk P."/>
            <person name="Stolte C."/>
            <person name="Sykes S."/>
            <person name="Thomson T."/>
            <person name="Walk T."/>
            <person name="White J."/>
            <person name="Yandava C."/>
            <person name="Izard J."/>
            <person name="Baranova O.V."/>
            <person name="Blanton J.M."/>
            <person name="Tanner A.C."/>
            <person name="Dewhirst F.E."/>
            <person name="Haas B."/>
            <person name="Nusbaum C."/>
            <person name="Birren B."/>
        </authorList>
    </citation>
    <scope>NUCLEOTIDE SEQUENCE [LARGE SCALE GENOMIC DNA]</scope>
    <source>
        <strain evidence="3">1-1 BBBD Race 1</strain>
    </source>
</reference>
<evidence type="ECO:0000259" key="2">
    <source>
        <dbReference type="PROSITE" id="PS50942"/>
    </source>
</evidence>
<feature type="region of interest" description="Disordered" evidence="1">
    <location>
        <begin position="195"/>
        <end position="241"/>
    </location>
</feature>
<dbReference type="CDD" id="cd16991">
    <property type="entry name" value="ENTH_Ent1_Ent2"/>
    <property type="match status" value="1"/>
</dbReference>
<dbReference type="VEuPathDB" id="FungiDB:PTTG_28500"/>
<sequence>MALDKGPSRLAPLISLPFPFLSLSHLQPSYHPPSTLASRNELKLNRTRTTMSGIGNMGKHALRVAKNYTKGYSDTQTKVRTATSNDPWGPSGTQMNEIATLTFNQQDFIEIMEMLDKRLNDKGKNWRHVFKALTLLDYLLHGGSENVVLYFRENVYIIKTLKEFQYIDEYGKDQGANVRQKAKDISNLLSDESRLREERRTRAHMRDRMVGRRNSHDDENDMPRRARSVPPSRHPNNMEDSELQRALELSKLTAAQEAERNKKVPTDPELEEAMRLSREEEAKRLQNQTDPNALALFDDGHELHNNNAGQIDLIDTSIPIQQTGYQPQFASFNPYAQQQEEFMRQQQMQAQQQQQAMEEQARYEAMMMQQQQQQMLMQQQQQQMLMAQHTAVQPIQPQMTSYGSNNPFAQFSQPGPMIHQTNPMTQSLPARAPSAPPSSFNFNDYASLNSPSSARPPPMPAQTASNAEAFSRPARDTTHSAPPKDDGQHAKLASLLAAGGGVDTFGNEGTMRVPVGSPFHPSNRLAAQKTGAEAGPSSSASNPFMMNQQRQQPQQQAENPFFTI</sequence>